<protein>
    <submittedName>
        <fullName evidence="1">Uncharacterized protein</fullName>
    </submittedName>
</protein>
<proteinExistence type="predicted"/>
<dbReference type="EMBL" id="UYYB01103245">
    <property type="protein sequence ID" value="VDM78889.1"/>
    <property type="molecule type" value="Genomic_DNA"/>
</dbReference>
<organism evidence="1 2">
    <name type="scientific">Strongylus vulgaris</name>
    <name type="common">Blood worm</name>
    <dbReference type="NCBI Taxonomy" id="40348"/>
    <lineage>
        <taxon>Eukaryota</taxon>
        <taxon>Metazoa</taxon>
        <taxon>Ecdysozoa</taxon>
        <taxon>Nematoda</taxon>
        <taxon>Chromadorea</taxon>
        <taxon>Rhabditida</taxon>
        <taxon>Rhabditina</taxon>
        <taxon>Rhabditomorpha</taxon>
        <taxon>Strongyloidea</taxon>
        <taxon>Strongylidae</taxon>
        <taxon>Strongylus</taxon>
    </lineage>
</organism>
<keyword evidence="2" id="KW-1185">Reference proteome</keyword>
<dbReference type="Proteomes" id="UP000270094">
    <property type="component" value="Unassembled WGS sequence"/>
</dbReference>
<evidence type="ECO:0000313" key="1">
    <source>
        <dbReference type="EMBL" id="VDM78889.1"/>
    </source>
</evidence>
<dbReference type="AlphaFoldDB" id="A0A3P7JG12"/>
<evidence type="ECO:0000313" key="2">
    <source>
        <dbReference type="Proteomes" id="UP000270094"/>
    </source>
</evidence>
<accession>A0A3P7JG12</accession>
<gene>
    <name evidence="1" type="ORF">SVUK_LOCUS13887</name>
</gene>
<reference evidence="1 2" key="1">
    <citation type="submission" date="2018-11" db="EMBL/GenBank/DDBJ databases">
        <authorList>
            <consortium name="Pathogen Informatics"/>
        </authorList>
    </citation>
    <scope>NUCLEOTIDE SEQUENCE [LARGE SCALE GENOMIC DNA]</scope>
</reference>
<sequence>MDLDLANVADAASWITLARGRNGRTTLGPARQGMSQMLHSCLHKAATQEQIYDFGIENFKRFLLGIK</sequence>
<name>A0A3P7JG12_STRVU</name>